<evidence type="ECO:0000313" key="2">
    <source>
        <dbReference type="EMBL" id="KAF2186160.1"/>
    </source>
</evidence>
<accession>A0A6A6E7L9</accession>
<dbReference type="InterPro" id="IPR036047">
    <property type="entry name" value="F-box-like_dom_sf"/>
</dbReference>
<dbReference type="SUPFAM" id="SSF52047">
    <property type="entry name" value="RNI-like"/>
    <property type="match status" value="1"/>
</dbReference>
<dbReference type="InterPro" id="IPR001810">
    <property type="entry name" value="F-box_dom"/>
</dbReference>
<dbReference type="Proteomes" id="UP000800200">
    <property type="component" value="Unassembled WGS sequence"/>
</dbReference>
<name>A0A6A6E7L9_9PEZI</name>
<gene>
    <name evidence="2" type="ORF">K469DRAFT_706820</name>
</gene>
<reference evidence="2" key="1">
    <citation type="journal article" date="2020" name="Stud. Mycol.">
        <title>101 Dothideomycetes genomes: a test case for predicting lifestyles and emergence of pathogens.</title>
        <authorList>
            <person name="Haridas S."/>
            <person name="Albert R."/>
            <person name="Binder M."/>
            <person name="Bloem J."/>
            <person name="Labutti K."/>
            <person name="Salamov A."/>
            <person name="Andreopoulos B."/>
            <person name="Baker S."/>
            <person name="Barry K."/>
            <person name="Bills G."/>
            <person name="Bluhm B."/>
            <person name="Cannon C."/>
            <person name="Castanera R."/>
            <person name="Culley D."/>
            <person name="Daum C."/>
            <person name="Ezra D."/>
            <person name="Gonzalez J."/>
            <person name="Henrissat B."/>
            <person name="Kuo A."/>
            <person name="Liang C."/>
            <person name="Lipzen A."/>
            <person name="Lutzoni F."/>
            <person name="Magnuson J."/>
            <person name="Mondo S."/>
            <person name="Nolan M."/>
            <person name="Ohm R."/>
            <person name="Pangilinan J."/>
            <person name="Park H.-J."/>
            <person name="Ramirez L."/>
            <person name="Alfaro M."/>
            <person name="Sun H."/>
            <person name="Tritt A."/>
            <person name="Yoshinaga Y."/>
            <person name="Zwiers L.-H."/>
            <person name="Turgeon B."/>
            <person name="Goodwin S."/>
            <person name="Spatafora J."/>
            <person name="Crous P."/>
            <person name="Grigoriev I."/>
        </authorList>
    </citation>
    <scope>NUCLEOTIDE SEQUENCE</scope>
    <source>
        <strain evidence="2">CBS 207.26</strain>
    </source>
</reference>
<evidence type="ECO:0000259" key="1">
    <source>
        <dbReference type="PROSITE" id="PS50181"/>
    </source>
</evidence>
<proteinExistence type="predicted"/>
<evidence type="ECO:0000313" key="3">
    <source>
        <dbReference type="Proteomes" id="UP000800200"/>
    </source>
</evidence>
<dbReference type="PROSITE" id="PS50181">
    <property type="entry name" value="FBOX"/>
    <property type="match status" value="1"/>
</dbReference>
<sequence>MEYTPGRRITLLSLVDELLLCIIEHIDTQEALVNLATTCSRFQGLTEPFVWRSVLVRKGSHAREITNTLMKRPERASFIHDLAIRYASMHEKGIQDLNLVLPHLNKLRHLTIESPCPNNGPWRTGGVEFTSQTRIDYTSLLEASIDPQLKPPRLSMLQSLTLHGHGHGDNKFTFGRNAVIFLHPSLRNLTISCSNFAADITPDDIPQEMQKSTPLTSLTFIECNVSVELLDIVLGFPRALKELSIGERLFAFPGCFPKTTLGVEQSRFLRALSKQGDSLELLRHIGGYSRLWPPSPADYPNFRSLKNLRRLELGFESTLRHYLHVCNAPESLKSLKMYDGGLVNIRNVSTLQHLQFVWSSSTELALLRIPKTCAFEVCFTHHGPTDARPVEDIPPVWRAQTQRNGVYNIAKPLKARGGRFRIFGQEFPTRNKTFIPPYMYGEDLPIETLLYDSEELWKFAGVNYRSLDAEEGLLNKESSSTGS</sequence>
<dbReference type="Gene3D" id="3.80.10.10">
    <property type="entry name" value="Ribonuclease Inhibitor"/>
    <property type="match status" value="1"/>
</dbReference>
<organism evidence="2 3">
    <name type="scientific">Zopfia rhizophila CBS 207.26</name>
    <dbReference type="NCBI Taxonomy" id="1314779"/>
    <lineage>
        <taxon>Eukaryota</taxon>
        <taxon>Fungi</taxon>
        <taxon>Dikarya</taxon>
        <taxon>Ascomycota</taxon>
        <taxon>Pezizomycotina</taxon>
        <taxon>Dothideomycetes</taxon>
        <taxon>Dothideomycetes incertae sedis</taxon>
        <taxon>Zopfiaceae</taxon>
        <taxon>Zopfia</taxon>
    </lineage>
</organism>
<dbReference type="SUPFAM" id="SSF81383">
    <property type="entry name" value="F-box domain"/>
    <property type="match status" value="1"/>
</dbReference>
<dbReference type="OrthoDB" id="2522477at2759"/>
<protein>
    <recommendedName>
        <fullName evidence="1">F-box domain-containing protein</fullName>
    </recommendedName>
</protein>
<feature type="domain" description="F-box" evidence="1">
    <location>
        <begin position="8"/>
        <end position="54"/>
    </location>
</feature>
<dbReference type="InterPro" id="IPR032675">
    <property type="entry name" value="LRR_dom_sf"/>
</dbReference>
<dbReference type="AlphaFoldDB" id="A0A6A6E7L9"/>
<dbReference type="EMBL" id="ML994630">
    <property type="protein sequence ID" value="KAF2186160.1"/>
    <property type="molecule type" value="Genomic_DNA"/>
</dbReference>
<keyword evidence="3" id="KW-1185">Reference proteome</keyword>